<keyword evidence="2" id="KW-1185">Reference proteome</keyword>
<dbReference type="EMBL" id="CM037154">
    <property type="protein sequence ID" value="KAH7861692.1"/>
    <property type="molecule type" value="Genomic_DNA"/>
</dbReference>
<gene>
    <name evidence="1" type="ORF">Vadar_029377</name>
</gene>
<protein>
    <submittedName>
        <fullName evidence="1">Uncharacterized protein</fullName>
    </submittedName>
</protein>
<comment type="caution">
    <text evidence="1">The sequence shown here is derived from an EMBL/GenBank/DDBJ whole genome shotgun (WGS) entry which is preliminary data.</text>
</comment>
<accession>A0ACB7Z8G6</accession>
<name>A0ACB7Z8G6_9ERIC</name>
<sequence length="384" mass="43326">MKSISLSVTSGSKSMICLFQEVSGFAGKLQIAKITGSGTNTKSWQIFCYACSRIGLERKGCKFVNCEEGQYSGYGPEMRTWRARKPLIPGAPLSKQATEAKGRLEELLQWRPKLPHREGFTGVTTTTARGNSFTWTNNQEGEANIRERLDRAMANVEWRRKFPKAQVFHDVIFGSDHCPLIIDLCVPLKKIPRLFKFESMWSTHQGCKDVIASAWNCLPPGSKMFSSADLQASPPFPNMGLQLKQFKDEIELLLDKEEMYFHQLSRIQWLNYGDRNTSFFQAIVIQRRQKNQLSRLKDDNGVWLNSKADINHHLGGFFSDLFHSSGQRDMAEALAATPQIISPAMNSDLICSVSDEEIEQALFQLGALKAPGPDGFPGFFYNTY</sequence>
<dbReference type="Proteomes" id="UP000828048">
    <property type="component" value="Chromosome 4"/>
</dbReference>
<organism evidence="1 2">
    <name type="scientific">Vaccinium darrowii</name>
    <dbReference type="NCBI Taxonomy" id="229202"/>
    <lineage>
        <taxon>Eukaryota</taxon>
        <taxon>Viridiplantae</taxon>
        <taxon>Streptophyta</taxon>
        <taxon>Embryophyta</taxon>
        <taxon>Tracheophyta</taxon>
        <taxon>Spermatophyta</taxon>
        <taxon>Magnoliopsida</taxon>
        <taxon>eudicotyledons</taxon>
        <taxon>Gunneridae</taxon>
        <taxon>Pentapetalae</taxon>
        <taxon>asterids</taxon>
        <taxon>Ericales</taxon>
        <taxon>Ericaceae</taxon>
        <taxon>Vaccinioideae</taxon>
        <taxon>Vaccinieae</taxon>
        <taxon>Vaccinium</taxon>
    </lineage>
</organism>
<evidence type="ECO:0000313" key="2">
    <source>
        <dbReference type="Proteomes" id="UP000828048"/>
    </source>
</evidence>
<proteinExistence type="predicted"/>
<reference evidence="1 2" key="1">
    <citation type="journal article" date="2021" name="Hortic Res">
        <title>High-quality reference genome and annotation aids understanding of berry development for evergreen blueberry (Vaccinium darrowii).</title>
        <authorList>
            <person name="Yu J."/>
            <person name="Hulse-Kemp A.M."/>
            <person name="Babiker E."/>
            <person name="Staton M."/>
        </authorList>
    </citation>
    <scope>NUCLEOTIDE SEQUENCE [LARGE SCALE GENOMIC DNA]</scope>
    <source>
        <strain evidence="2">cv. NJ 8807/NJ 8810</strain>
        <tissue evidence="1">Young leaf</tissue>
    </source>
</reference>
<evidence type="ECO:0000313" key="1">
    <source>
        <dbReference type="EMBL" id="KAH7861692.1"/>
    </source>
</evidence>